<name>A0A8S1J856_9CHLO</name>
<comment type="caution">
    <text evidence="1">The sequence shown here is derived from an EMBL/GenBank/DDBJ whole genome shotgun (WGS) entry which is preliminary data.</text>
</comment>
<evidence type="ECO:0000313" key="2">
    <source>
        <dbReference type="Proteomes" id="UP000708148"/>
    </source>
</evidence>
<dbReference type="AlphaFoldDB" id="A0A8S1J856"/>
<keyword evidence="2" id="KW-1185">Reference proteome</keyword>
<dbReference type="Proteomes" id="UP000708148">
    <property type="component" value="Unassembled WGS sequence"/>
</dbReference>
<protein>
    <submittedName>
        <fullName evidence="1">Uncharacterized protein</fullName>
    </submittedName>
</protein>
<proteinExistence type="predicted"/>
<accession>A0A8S1J856</accession>
<sequence>MGGCRCQWRRWGSPCKSVKKCARGGKDPRLLQAARAAFVLGLAQHVGSQGPTAWAFFGLEVAAVHRCGARSGGGLTSVFMEIVAGCPPGVDSKISSPDAAPPPAALRPSPV</sequence>
<evidence type="ECO:0000313" key="1">
    <source>
        <dbReference type="EMBL" id="CAD7703348.1"/>
    </source>
</evidence>
<reference evidence="1" key="1">
    <citation type="submission" date="2020-12" db="EMBL/GenBank/DDBJ databases">
        <authorList>
            <person name="Iha C."/>
        </authorList>
    </citation>
    <scope>NUCLEOTIDE SEQUENCE</scope>
</reference>
<organism evidence="1 2">
    <name type="scientific">Ostreobium quekettii</name>
    <dbReference type="NCBI Taxonomy" id="121088"/>
    <lineage>
        <taxon>Eukaryota</taxon>
        <taxon>Viridiplantae</taxon>
        <taxon>Chlorophyta</taxon>
        <taxon>core chlorophytes</taxon>
        <taxon>Ulvophyceae</taxon>
        <taxon>TCBD clade</taxon>
        <taxon>Bryopsidales</taxon>
        <taxon>Ostreobineae</taxon>
        <taxon>Ostreobiaceae</taxon>
        <taxon>Ostreobium</taxon>
    </lineage>
</organism>
<dbReference type="EMBL" id="CAJHUC010002176">
    <property type="protein sequence ID" value="CAD7703348.1"/>
    <property type="molecule type" value="Genomic_DNA"/>
</dbReference>
<gene>
    <name evidence="1" type="ORF">OSTQU699_LOCUS8705</name>
</gene>